<dbReference type="OrthoDB" id="10553344at2759"/>
<keyword evidence="1" id="KW-1133">Transmembrane helix</keyword>
<feature type="transmembrane region" description="Helical" evidence="1">
    <location>
        <begin position="90"/>
        <end position="109"/>
    </location>
</feature>
<keyword evidence="1" id="KW-0812">Transmembrane</keyword>
<feature type="transmembrane region" description="Helical" evidence="1">
    <location>
        <begin position="35"/>
        <end position="52"/>
    </location>
</feature>
<dbReference type="Proteomes" id="UP000789831">
    <property type="component" value="Unassembled WGS sequence"/>
</dbReference>
<organism evidence="2 3">
    <name type="scientific">Ambispora gerdemannii</name>
    <dbReference type="NCBI Taxonomy" id="144530"/>
    <lineage>
        <taxon>Eukaryota</taxon>
        <taxon>Fungi</taxon>
        <taxon>Fungi incertae sedis</taxon>
        <taxon>Mucoromycota</taxon>
        <taxon>Glomeromycotina</taxon>
        <taxon>Glomeromycetes</taxon>
        <taxon>Archaeosporales</taxon>
        <taxon>Ambisporaceae</taxon>
        <taxon>Ambispora</taxon>
    </lineage>
</organism>
<evidence type="ECO:0000313" key="2">
    <source>
        <dbReference type="EMBL" id="CAG8630664.1"/>
    </source>
</evidence>
<accession>A0A9N9D7E2</accession>
<name>A0A9N9D7E2_9GLOM</name>
<sequence length="112" mass="12914">LKLQQQLGQSQSQNAKLELEKLGNKSVSFDFNLDYRVLVIVLVYLLAIWLPISRKTEELENLVSQQVNTYGNKAKATAAKPVDYYRKQETFYQGLFWICVLILIVLWMLSGS</sequence>
<keyword evidence="3" id="KW-1185">Reference proteome</keyword>
<keyword evidence="1" id="KW-0472">Membrane</keyword>
<feature type="non-terminal residue" evidence="2">
    <location>
        <position position="112"/>
    </location>
</feature>
<evidence type="ECO:0000256" key="1">
    <source>
        <dbReference type="SAM" id="Phobius"/>
    </source>
</evidence>
<comment type="caution">
    <text evidence="2">The sequence shown here is derived from an EMBL/GenBank/DDBJ whole genome shotgun (WGS) entry which is preliminary data.</text>
</comment>
<proteinExistence type="predicted"/>
<evidence type="ECO:0000313" key="3">
    <source>
        <dbReference type="Proteomes" id="UP000789831"/>
    </source>
</evidence>
<dbReference type="EMBL" id="CAJVPL010003323">
    <property type="protein sequence ID" value="CAG8630664.1"/>
    <property type="molecule type" value="Genomic_DNA"/>
</dbReference>
<dbReference type="AlphaFoldDB" id="A0A9N9D7E2"/>
<reference evidence="2" key="1">
    <citation type="submission" date="2021-06" db="EMBL/GenBank/DDBJ databases">
        <authorList>
            <person name="Kallberg Y."/>
            <person name="Tangrot J."/>
            <person name="Rosling A."/>
        </authorList>
    </citation>
    <scope>NUCLEOTIDE SEQUENCE</scope>
    <source>
        <strain evidence="2">MT106</strain>
    </source>
</reference>
<protein>
    <submittedName>
        <fullName evidence="2">2749_t:CDS:1</fullName>
    </submittedName>
</protein>
<gene>
    <name evidence="2" type="ORF">AGERDE_LOCUS10515</name>
</gene>